<feature type="transmembrane region" description="Helical" evidence="6">
    <location>
        <begin position="249"/>
        <end position="268"/>
    </location>
</feature>
<feature type="domain" description="EamA" evidence="7">
    <location>
        <begin position="3"/>
        <end position="136"/>
    </location>
</feature>
<feature type="transmembrane region" description="Helical" evidence="6">
    <location>
        <begin position="187"/>
        <end position="209"/>
    </location>
</feature>
<dbReference type="PANTHER" id="PTHR32322">
    <property type="entry name" value="INNER MEMBRANE TRANSPORTER"/>
    <property type="match status" value="1"/>
</dbReference>
<dbReference type="Pfam" id="PF00892">
    <property type="entry name" value="EamA"/>
    <property type="match status" value="1"/>
</dbReference>
<name>A0A6N8SE19_9HYPH</name>
<feature type="transmembrane region" description="Helical" evidence="6">
    <location>
        <begin position="221"/>
        <end position="242"/>
    </location>
</feature>
<evidence type="ECO:0000256" key="4">
    <source>
        <dbReference type="ARBA" id="ARBA00022989"/>
    </source>
</evidence>
<keyword evidence="9" id="KW-1185">Reference proteome</keyword>
<evidence type="ECO:0000256" key="1">
    <source>
        <dbReference type="ARBA" id="ARBA00004141"/>
    </source>
</evidence>
<feature type="transmembrane region" description="Helical" evidence="6">
    <location>
        <begin position="152"/>
        <end position="175"/>
    </location>
</feature>
<comment type="similarity">
    <text evidence="2">Belongs to the EamA transporter family.</text>
</comment>
<comment type="subcellular location">
    <subcellularLocation>
        <location evidence="1">Membrane</location>
        <topology evidence="1">Multi-pass membrane protein</topology>
    </subcellularLocation>
</comment>
<evidence type="ECO:0000313" key="8">
    <source>
        <dbReference type="EMBL" id="MXN46853.1"/>
    </source>
</evidence>
<reference evidence="8 9" key="1">
    <citation type="submission" date="2019-12" db="EMBL/GenBank/DDBJ databases">
        <title>Shinella kummerowiae sp. nov., a symbiotic bacterium isolated from root nodules of the herbal legume Kummerowia stipulacea.</title>
        <authorList>
            <person name="Gao J."/>
        </authorList>
    </citation>
    <scope>NUCLEOTIDE SEQUENCE [LARGE SCALE GENOMIC DNA]</scope>
    <source>
        <strain evidence="8 9">CCBAU 25048</strain>
    </source>
</reference>
<dbReference type="SUPFAM" id="SSF103481">
    <property type="entry name" value="Multidrug resistance efflux transporter EmrE"/>
    <property type="match status" value="1"/>
</dbReference>
<accession>A0A6N8SE19</accession>
<gene>
    <name evidence="8" type="ORF">GR138_16795</name>
</gene>
<keyword evidence="5 6" id="KW-0472">Membrane</keyword>
<proteinExistence type="inferred from homology"/>
<feature type="transmembrane region" description="Helical" evidence="6">
    <location>
        <begin position="30"/>
        <end position="51"/>
    </location>
</feature>
<sequence>MLIGILAGLATCALWGLTFIAPRIVDPFSTWDLTVARYGIFGLVSVLLMLHPRFRPRGLSVRLWLIGLLLGGAGYVGYFVAVAFAVRLAGAAVPPLVIGTMPVLLALIANWRDRSVPWRTLAPPLVLITAGVAIVNLSVIEAAGPEGRGSLLLGVLAATAGLAIWIVYGLANAAVMHAPDAPDGVHWTGVQGIGAAIGSMALLPLTSFSAQAVAGAEMANFLGWALVMGVAGSWIATFCWVVASGRLPLALAAQLIVAETVFGLAYGFLFEARWPQAAEWIGAVLQLVGVAAAVALFSTPQAEKAEPENEKAGANPGLS</sequence>
<dbReference type="PANTHER" id="PTHR32322:SF2">
    <property type="entry name" value="EAMA DOMAIN-CONTAINING PROTEIN"/>
    <property type="match status" value="1"/>
</dbReference>
<evidence type="ECO:0000256" key="3">
    <source>
        <dbReference type="ARBA" id="ARBA00022692"/>
    </source>
</evidence>
<dbReference type="InterPro" id="IPR050638">
    <property type="entry name" value="AA-Vitamin_Transporters"/>
</dbReference>
<evidence type="ECO:0000256" key="2">
    <source>
        <dbReference type="ARBA" id="ARBA00007362"/>
    </source>
</evidence>
<keyword evidence="3 6" id="KW-0812">Transmembrane</keyword>
<dbReference type="AlphaFoldDB" id="A0A6N8SE19"/>
<protein>
    <submittedName>
        <fullName evidence="8">EamA family transporter</fullName>
    </submittedName>
</protein>
<evidence type="ECO:0000256" key="5">
    <source>
        <dbReference type="ARBA" id="ARBA00023136"/>
    </source>
</evidence>
<dbReference type="EMBL" id="WUMK01000006">
    <property type="protein sequence ID" value="MXN46853.1"/>
    <property type="molecule type" value="Genomic_DNA"/>
</dbReference>
<feature type="transmembrane region" description="Helical" evidence="6">
    <location>
        <begin position="92"/>
        <end position="109"/>
    </location>
</feature>
<feature type="transmembrane region" description="Helical" evidence="6">
    <location>
        <begin position="280"/>
        <end position="297"/>
    </location>
</feature>
<feature type="transmembrane region" description="Helical" evidence="6">
    <location>
        <begin position="121"/>
        <end position="140"/>
    </location>
</feature>
<evidence type="ECO:0000256" key="6">
    <source>
        <dbReference type="SAM" id="Phobius"/>
    </source>
</evidence>
<dbReference type="GO" id="GO:0016020">
    <property type="term" value="C:membrane"/>
    <property type="evidence" value="ECO:0007669"/>
    <property type="project" value="UniProtKB-SubCell"/>
</dbReference>
<feature type="transmembrane region" description="Helical" evidence="6">
    <location>
        <begin position="63"/>
        <end position="86"/>
    </location>
</feature>
<dbReference type="RefSeq" id="WP_160860393.1">
    <property type="nucleotide sequence ID" value="NZ_WUMK01000006.1"/>
</dbReference>
<dbReference type="InterPro" id="IPR000620">
    <property type="entry name" value="EamA_dom"/>
</dbReference>
<keyword evidence="4 6" id="KW-1133">Transmembrane helix</keyword>
<dbReference type="Proteomes" id="UP000435802">
    <property type="component" value="Unassembled WGS sequence"/>
</dbReference>
<evidence type="ECO:0000313" key="9">
    <source>
        <dbReference type="Proteomes" id="UP000435802"/>
    </source>
</evidence>
<comment type="caution">
    <text evidence="8">The sequence shown here is derived from an EMBL/GenBank/DDBJ whole genome shotgun (WGS) entry which is preliminary data.</text>
</comment>
<evidence type="ECO:0000259" key="7">
    <source>
        <dbReference type="Pfam" id="PF00892"/>
    </source>
</evidence>
<dbReference type="InterPro" id="IPR037185">
    <property type="entry name" value="EmrE-like"/>
</dbReference>
<organism evidence="8 9">
    <name type="scientific">Shinella kummerowiae</name>
    <dbReference type="NCBI Taxonomy" id="417745"/>
    <lineage>
        <taxon>Bacteria</taxon>
        <taxon>Pseudomonadati</taxon>
        <taxon>Pseudomonadota</taxon>
        <taxon>Alphaproteobacteria</taxon>
        <taxon>Hyphomicrobiales</taxon>
        <taxon>Rhizobiaceae</taxon>
        <taxon>Shinella</taxon>
    </lineage>
</organism>
<dbReference type="OrthoDB" id="7216522at2"/>